<gene>
    <name evidence="1" type="ORF">RRG08_026363</name>
</gene>
<reference evidence="1" key="1">
    <citation type="journal article" date="2023" name="G3 (Bethesda)">
        <title>A reference genome for the long-term kleptoplast-retaining sea slug Elysia crispata morphotype clarki.</title>
        <authorList>
            <person name="Eastman K.E."/>
            <person name="Pendleton A.L."/>
            <person name="Shaikh M.A."/>
            <person name="Suttiyut T."/>
            <person name="Ogas R."/>
            <person name="Tomko P."/>
            <person name="Gavelis G."/>
            <person name="Widhalm J.R."/>
            <person name="Wisecaver J.H."/>
        </authorList>
    </citation>
    <scope>NUCLEOTIDE SEQUENCE</scope>
    <source>
        <strain evidence="1">ECLA1</strain>
    </source>
</reference>
<comment type="caution">
    <text evidence="1">The sequence shown here is derived from an EMBL/GenBank/DDBJ whole genome shotgun (WGS) entry which is preliminary data.</text>
</comment>
<organism evidence="1 2">
    <name type="scientific">Elysia crispata</name>
    <name type="common">lettuce slug</name>
    <dbReference type="NCBI Taxonomy" id="231223"/>
    <lineage>
        <taxon>Eukaryota</taxon>
        <taxon>Metazoa</taxon>
        <taxon>Spiralia</taxon>
        <taxon>Lophotrochozoa</taxon>
        <taxon>Mollusca</taxon>
        <taxon>Gastropoda</taxon>
        <taxon>Heterobranchia</taxon>
        <taxon>Euthyneura</taxon>
        <taxon>Panpulmonata</taxon>
        <taxon>Sacoglossa</taxon>
        <taxon>Placobranchoidea</taxon>
        <taxon>Plakobranchidae</taxon>
        <taxon>Elysia</taxon>
    </lineage>
</organism>
<dbReference type="AlphaFoldDB" id="A0AAE0XN29"/>
<proteinExistence type="predicted"/>
<sequence length="91" mass="10278">MEYLYAENLALMKLRWEVNASKATSRLSHVITSSVLHVGLGSTTTRLDSTTSPFKGGHKWVLNTSQLSWLCNVQTPEEKARRRVPGFLFLN</sequence>
<evidence type="ECO:0000313" key="2">
    <source>
        <dbReference type="Proteomes" id="UP001283361"/>
    </source>
</evidence>
<keyword evidence="2" id="KW-1185">Reference proteome</keyword>
<accession>A0AAE0XN29</accession>
<dbReference type="EMBL" id="JAWDGP010007980">
    <property type="protein sequence ID" value="KAK3698265.1"/>
    <property type="molecule type" value="Genomic_DNA"/>
</dbReference>
<protein>
    <submittedName>
        <fullName evidence="1">Uncharacterized protein</fullName>
    </submittedName>
</protein>
<evidence type="ECO:0000313" key="1">
    <source>
        <dbReference type="EMBL" id="KAK3698265.1"/>
    </source>
</evidence>
<dbReference type="Proteomes" id="UP001283361">
    <property type="component" value="Unassembled WGS sequence"/>
</dbReference>
<name>A0AAE0XN29_9GAST</name>